<dbReference type="AlphaFoldDB" id="A0AAE0CSD7"/>
<dbReference type="PANTHER" id="PTHR31234:SF66">
    <property type="entry name" value="LATE EMBRYOGENESIS ABUNDANT PROTEIN"/>
    <property type="match status" value="1"/>
</dbReference>
<evidence type="ECO:0000256" key="1">
    <source>
        <dbReference type="ARBA" id="ARBA00004370"/>
    </source>
</evidence>
<evidence type="ECO:0000256" key="3">
    <source>
        <dbReference type="SAM" id="Phobius"/>
    </source>
</evidence>
<dbReference type="EMBL" id="JANJYI010000001">
    <property type="protein sequence ID" value="KAK2661885.1"/>
    <property type="molecule type" value="Genomic_DNA"/>
</dbReference>
<evidence type="ECO:0000313" key="5">
    <source>
        <dbReference type="Proteomes" id="UP001280121"/>
    </source>
</evidence>
<dbReference type="GO" id="GO:0005886">
    <property type="term" value="C:plasma membrane"/>
    <property type="evidence" value="ECO:0007669"/>
    <property type="project" value="TreeGrafter"/>
</dbReference>
<feature type="transmembrane region" description="Helical" evidence="3">
    <location>
        <begin position="25"/>
        <end position="54"/>
    </location>
</feature>
<accession>A0AAE0CSD7</accession>
<organism evidence="4 5">
    <name type="scientific">Dipteronia dyeriana</name>
    <dbReference type="NCBI Taxonomy" id="168575"/>
    <lineage>
        <taxon>Eukaryota</taxon>
        <taxon>Viridiplantae</taxon>
        <taxon>Streptophyta</taxon>
        <taxon>Embryophyta</taxon>
        <taxon>Tracheophyta</taxon>
        <taxon>Spermatophyta</taxon>
        <taxon>Magnoliopsida</taxon>
        <taxon>eudicotyledons</taxon>
        <taxon>Gunneridae</taxon>
        <taxon>Pentapetalae</taxon>
        <taxon>rosids</taxon>
        <taxon>malvids</taxon>
        <taxon>Sapindales</taxon>
        <taxon>Sapindaceae</taxon>
        <taxon>Hippocastanoideae</taxon>
        <taxon>Acereae</taxon>
        <taxon>Dipteronia</taxon>
    </lineage>
</organism>
<evidence type="ECO:0008006" key="6">
    <source>
        <dbReference type="Google" id="ProtNLM"/>
    </source>
</evidence>
<dbReference type="Proteomes" id="UP001280121">
    <property type="component" value="Unassembled WGS sequence"/>
</dbReference>
<reference evidence="4" key="1">
    <citation type="journal article" date="2023" name="Plant J.">
        <title>Genome sequences and population genomics provide insights into the demographic history, inbreeding, and mutation load of two 'living fossil' tree species of Dipteronia.</title>
        <authorList>
            <person name="Feng Y."/>
            <person name="Comes H.P."/>
            <person name="Chen J."/>
            <person name="Zhu S."/>
            <person name="Lu R."/>
            <person name="Zhang X."/>
            <person name="Li P."/>
            <person name="Qiu J."/>
            <person name="Olsen K.M."/>
            <person name="Qiu Y."/>
        </authorList>
    </citation>
    <scope>NUCLEOTIDE SEQUENCE</scope>
    <source>
        <strain evidence="4">KIB01</strain>
    </source>
</reference>
<dbReference type="GO" id="GO:0098542">
    <property type="term" value="P:defense response to other organism"/>
    <property type="evidence" value="ECO:0007669"/>
    <property type="project" value="InterPro"/>
</dbReference>
<evidence type="ECO:0000256" key="2">
    <source>
        <dbReference type="ARBA" id="ARBA00023136"/>
    </source>
</evidence>
<protein>
    <recommendedName>
        <fullName evidence="6">Late embryogenesis abundant protein LEA-2 subgroup domain-containing protein</fullName>
    </recommendedName>
</protein>
<keyword evidence="5" id="KW-1185">Reference proteome</keyword>
<keyword evidence="3" id="KW-0812">Transmembrane</keyword>
<comment type="subcellular location">
    <subcellularLocation>
        <location evidence="1">Membrane</location>
    </subcellularLocation>
</comment>
<keyword evidence="3" id="KW-1133">Transmembrane helix</keyword>
<dbReference type="PANTHER" id="PTHR31234">
    <property type="entry name" value="LATE EMBRYOGENESIS ABUNDANT (LEA) HYDROXYPROLINE-RICH GLYCOPROTEIN FAMILY"/>
    <property type="match status" value="1"/>
</dbReference>
<sequence>MTGQGQGQGQSKKLIGHSRRSTHPLVWCVAILCTIISIAVIIVGIVIFIGYLVIHPRVPVISVVNANLDTILYDHAGIMETQITIVVRLKNGNEKAHSSVSETKFRLLFDGLPIAILRADPFDVRKNSSIDFNYVVQSNPIPLDPEQQEIVSWALKQDHISFDLKGSARTRWRVGILGSVRFWCHLNCMLHFHPSNGTWIPSRCSSKAK</sequence>
<comment type="caution">
    <text evidence="4">The sequence shown here is derived from an EMBL/GenBank/DDBJ whole genome shotgun (WGS) entry which is preliminary data.</text>
</comment>
<name>A0AAE0CSD7_9ROSI</name>
<dbReference type="InterPro" id="IPR044839">
    <property type="entry name" value="NDR1-like"/>
</dbReference>
<evidence type="ECO:0000313" key="4">
    <source>
        <dbReference type="EMBL" id="KAK2661885.1"/>
    </source>
</evidence>
<proteinExistence type="predicted"/>
<keyword evidence="2 3" id="KW-0472">Membrane</keyword>
<gene>
    <name evidence="4" type="ORF">Ddye_000459</name>
</gene>